<dbReference type="EMBL" id="QGMF01000674">
    <property type="protein sequence ID" value="TVY14496.1"/>
    <property type="molecule type" value="Genomic_DNA"/>
</dbReference>
<evidence type="ECO:0008006" key="4">
    <source>
        <dbReference type="Google" id="ProtNLM"/>
    </source>
</evidence>
<keyword evidence="3" id="KW-1185">Reference proteome</keyword>
<feature type="compositionally biased region" description="Polar residues" evidence="1">
    <location>
        <begin position="494"/>
        <end position="511"/>
    </location>
</feature>
<accession>A0A8T9B581</accession>
<feature type="compositionally biased region" description="Polar residues" evidence="1">
    <location>
        <begin position="549"/>
        <end position="558"/>
    </location>
</feature>
<gene>
    <name evidence="2" type="ORF">LARI1_G009013</name>
</gene>
<feature type="region of interest" description="Disordered" evidence="1">
    <location>
        <begin position="847"/>
        <end position="934"/>
    </location>
</feature>
<feature type="compositionally biased region" description="Polar residues" evidence="1">
    <location>
        <begin position="253"/>
        <end position="263"/>
    </location>
</feature>
<feature type="region of interest" description="Disordered" evidence="1">
    <location>
        <begin position="63"/>
        <end position="395"/>
    </location>
</feature>
<feature type="compositionally biased region" description="Polar residues" evidence="1">
    <location>
        <begin position="313"/>
        <end position="325"/>
    </location>
</feature>
<feature type="compositionally biased region" description="Low complexity" evidence="1">
    <location>
        <begin position="112"/>
        <end position="141"/>
    </location>
</feature>
<feature type="compositionally biased region" description="Polar residues" evidence="1">
    <location>
        <begin position="430"/>
        <end position="439"/>
    </location>
</feature>
<feature type="compositionally biased region" description="Polar residues" evidence="1">
    <location>
        <begin position="531"/>
        <end position="542"/>
    </location>
</feature>
<feature type="compositionally biased region" description="Polar residues" evidence="1">
    <location>
        <begin position="287"/>
        <end position="304"/>
    </location>
</feature>
<feature type="region of interest" description="Disordered" evidence="1">
    <location>
        <begin position="492"/>
        <end position="590"/>
    </location>
</feature>
<name>A0A8T9B581_9HELO</name>
<protein>
    <recommendedName>
        <fullName evidence="4">S-adenosylmethionine-dependent methyltransferase-like protein</fullName>
    </recommendedName>
</protein>
<feature type="region of interest" description="Disordered" evidence="1">
    <location>
        <begin position="430"/>
        <end position="480"/>
    </location>
</feature>
<feature type="compositionally biased region" description="Basic and acidic residues" evidence="1">
    <location>
        <begin position="441"/>
        <end position="450"/>
    </location>
</feature>
<feature type="compositionally biased region" description="Basic and acidic residues" evidence="1">
    <location>
        <begin position="866"/>
        <end position="883"/>
    </location>
</feature>
<feature type="compositionally biased region" description="Polar residues" evidence="1">
    <location>
        <begin position="346"/>
        <end position="355"/>
    </location>
</feature>
<evidence type="ECO:0000313" key="2">
    <source>
        <dbReference type="EMBL" id="TVY14496.1"/>
    </source>
</evidence>
<sequence>VLFWSVRSGTYGSSLRIIVLAAPPSRLRFTLACAALPPSNPIVSPRTATITHKEQMPFGIHKHSNRSRQALNDQGHAAQGQGQGTAPSSIASSSGDPSAFPPPPVFTQSGEQQQYQQGQAQTHAQAQTQPQQQQQQHPHTPSVLQQPAFQQAPSHPDSQPYQRRSPAQSPDFEQRPYPSAADLPSRSQSTRYSSAYPAPQQQQHQVLRPQAAGSADDLSLDSRRVHQQPRAQPAPAPIPEQRKSKSIFERMRSSSNRLSQSDPKSLPPGQYNNTSGISRRLSKRQDNPPTIRTVQHQQRNSLDQQRVDWQPGPQDSRSHLPSPQEGNEDDSGLDPFQENIHRRSPSQEGQGQQPTIHPAQSDLEPAPFHPNDEGRQQFQAQQLQHPQQHGTRSTSGSLINYELHNQIHHPQQQVNHHPGLIIHAPYQQQNADTVSQLSHDSPIEQREEQRPVSVHSNGQSPTTYQHPQFPDRSSSFQGPRPLSQVVTAMAPPTGASQQNRRSADPKQSMQVPQGQPEPREGPQGPPPNYSRGPSFQGNNQPATPGLSPMPSSVSAQGSTYGGGAPQRDRYGLAAPGEQGRSTPPPQPASQDVEAAYKELQIKYKKVKGLYFDKTAQVEQLQNSLANQRLSQSRTSLDDSEYMTRFQRLDGATTNLAFNIRKEWNVVPTWLAPFTNQDAMKIGKQEMTAVGRACISKFLVDEVFNRTFHPGLEDSFSSNLKNIEQNIRRFSPALNNQEESDALTAKVVQWRLATLEGLKDILSTAESEEYKKDFAQYVTSRLTASLINYLQEPVPAGIEDSAHMIVELAVSIASNLPLESRDISIVYPMPGDMLQPFIMKTEAGIPALENPGVDTSSEIDAASTGSGDKEESAKEGEKPESGKLRKEKTKSTGGMLQAMMGGSSSAPSSKKLSVSSQGGQDGSSEGKVKASTEDGAQKVRFAGFVGVEVRGRQVLSKAPVWTIV</sequence>
<feature type="compositionally biased region" description="Basic and acidic residues" evidence="1">
    <location>
        <begin position="240"/>
        <end position="252"/>
    </location>
</feature>
<evidence type="ECO:0000313" key="3">
    <source>
        <dbReference type="Proteomes" id="UP000469559"/>
    </source>
</evidence>
<dbReference type="Proteomes" id="UP000469559">
    <property type="component" value="Unassembled WGS sequence"/>
</dbReference>
<evidence type="ECO:0000256" key="1">
    <source>
        <dbReference type="SAM" id="MobiDB-lite"/>
    </source>
</evidence>
<feature type="compositionally biased region" description="Polar residues" evidence="1">
    <location>
        <begin position="454"/>
        <end position="477"/>
    </location>
</feature>
<organism evidence="2 3">
    <name type="scientific">Lachnellula arida</name>
    <dbReference type="NCBI Taxonomy" id="1316785"/>
    <lineage>
        <taxon>Eukaryota</taxon>
        <taxon>Fungi</taxon>
        <taxon>Dikarya</taxon>
        <taxon>Ascomycota</taxon>
        <taxon>Pezizomycotina</taxon>
        <taxon>Leotiomycetes</taxon>
        <taxon>Helotiales</taxon>
        <taxon>Lachnaceae</taxon>
        <taxon>Lachnellula</taxon>
    </lineage>
</organism>
<feature type="compositionally biased region" description="Basic and acidic residues" evidence="1">
    <location>
        <begin position="923"/>
        <end position="934"/>
    </location>
</feature>
<feature type="compositionally biased region" description="Low complexity" evidence="1">
    <location>
        <begin position="376"/>
        <end position="388"/>
    </location>
</feature>
<feature type="compositionally biased region" description="Low complexity" evidence="1">
    <location>
        <begin position="74"/>
        <end position="98"/>
    </location>
</feature>
<feature type="non-terminal residue" evidence="2">
    <location>
        <position position="963"/>
    </location>
</feature>
<reference evidence="2 3" key="1">
    <citation type="submission" date="2018-05" db="EMBL/GenBank/DDBJ databases">
        <title>Whole genome sequencing for identification of molecular markers to develop diagnostic detection tools for the regulated plant pathogen Lachnellula willkommii.</title>
        <authorList>
            <person name="Giroux E."/>
            <person name="Bilodeau G."/>
        </authorList>
    </citation>
    <scope>NUCLEOTIDE SEQUENCE [LARGE SCALE GENOMIC DNA]</scope>
    <source>
        <strain evidence="2 3">CBS 203.66</strain>
    </source>
</reference>
<feature type="compositionally biased region" description="Low complexity" evidence="1">
    <location>
        <begin position="195"/>
        <end position="212"/>
    </location>
</feature>
<dbReference type="OrthoDB" id="4155914at2759"/>
<comment type="caution">
    <text evidence="2">The sequence shown here is derived from an EMBL/GenBank/DDBJ whole genome shotgun (WGS) entry which is preliminary data.</text>
</comment>
<feature type="compositionally biased region" description="Polar residues" evidence="1">
    <location>
        <begin position="852"/>
        <end position="865"/>
    </location>
</feature>
<proteinExistence type="predicted"/>
<feature type="compositionally biased region" description="Polar residues" evidence="1">
    <location>
        <begin position="142"/>
        <end position="168"/>
    </location>
</feature>
<dbReference type="AlphaFoldDB" id="A0A8T9B581"/>
<feature type="compositionally biased region" description="Low complexity" evidence="1">
    <location>
        <begin position="900"/>
        <end position="922"/>
    </location>
</feature>